<feature type="region of interest" description="Disordered" evidence="1">
    <location>
        <begin position="237"/>
        <end position="321"/>
    </location>
</feature>
<gene>
    <name evidence="3" type="ORF">MNOR_LOCUS21341</name>
</gene>
<evidence type="ECO:0000313" key="3">
    <source>
        <dbReference type="EMBL" id="CAL4118027.1"/>
    </source>
</evidence>
<evidence type="ECO:0000259" key="2">
    <source>
        <dbReference type="SMART" id="SM01257"/>
    </source>
</evidence>
<feature type="compositionally biased region" description="Basic and acidic residues" evidence="1">
    <location>
        <begin position="237"/>
        <end position="275"/>
    </location>
</feature>
<accession>A0AAV2R9I0</accession>
<dbReference type="InterPro" id="IPR029325">
    <property type="entry name" value="ITPR-bd"/>
</dbReference>
<evidence type="ECO:0000256" key="1">
    <source>
        <dbReference type="SAM" id="MobiDB-lite"/>
    </source>
</evidence>
<feature type="compositionally biased region" description="Low complexity" evidence="1">
    <location>
        <begin position="386"/>
        <end position="396"/>
    </location>
</feature>
<dbReference type="Proteomes" id="UP001497623">
    <property type="component" value="Unassembled WGS sequence"/>
</dbReference>
<name>A0AAV2R9I0_MEGNR</name>
<feature type="region of interest" description="Disordered" evidence="1">
    <location>
        <begin position="344"/>
        <end position="400"/>
    </location>
</feature>
<dbReference type="EMBL" id="CAXKWB010017124">
    <property type="protein sequence ID" value="CAL4118027.1"/>
    <property type="molecule type" value="Genomic_DNA"/>
</dbReference>
<feature type="compositionally biased region" description="Polar residues" evidence="1">
    <location>
        <begin position="292"/>
        <end position="314"/>
    </location>
</feature>
<protein>
    <recommendedName>
        <fullName evidence="2">ITPR-interacting domain-containing protein</fullName>
    </recommendedName>
</protein>
<evidence type="ECO:0000313" key="4">
    <source>
        <dbReference type="Proteomes" id="UP001497623"/>
    </source>
</evidence>
<dbReference type="GO" id="GO:0005102">
    <property type="term" value="F:signaling receptor binding"/>
    <property type="evidence" value="ECO:0007669"/>
    <property type="project" value="InterPro"/>
</dbReference>
<sequence>RTPVPAHSPLKPTCDDGAVDDVQKPLDAFPWPPRGSKRLSLHSKKLIIDTDSLLDSRLTDPMEVLINLGFGKPDQEKIQRIPQRFLKSSEVSGNDMEEFVRSEYSNMAKSERVLGLNLQVSCRTSNVTSPLLLQIIERLQECRSEQRMAKTTPAEPEPKLHGRARFSSLIKNIRDMNRGCTGFQSTIRNSPSVLHPENRHLLDLQGQKSPELKRRLVIGQQKYDLCKDGKLIEHKNNANLDKNRMQEEGQLKEKEDGYKSDKYKENNKEDDEKCEIPATSIESNEEEIKIPTKSSYQEATPQALSHSQLTGSSPPSSPTKIKLRSFNTMHENKKRQDIIFRMSRSRSTKVSISSVDDAIPEKLNENETGYHPSENPDLSNPLTMQSTSSGLSSQPSRKSFSARGIYPHHCTSRHTTKKVKATDHAVSLEPIGIQGGGRHLKHQNRIEALLSQKWHFVLWIAMCVWTIISVM</sequence>
<feature type="compositionally biased region" description="Polar residues" evidence="1">
    <location>
        <begin position="376"/>
        <end position="385"/>
    </location>
</feature>
<proteinExistence type="predicted"/>
<organism evidence="3 4">
    <name type="scientific">Meganyctiphanes norvegica</name>
    <name type="common">Northern krill</name>
    <name type="synonym">Thysanopoda norvegica</name>
    <dbReference type="NCBI Taxonomy" id="48144"/>
    <lineage>
        <taxon>Eukaryota</taxon>
        <taxon>Metazoa</taxon>
        <taxon>Ecdysozoa</taxon>
        <taxon>Arthropoda</taxon>
        <taxon>Crustacea</taxon>
        <taxon>Multicrustacea</taxon>
        <taxon>Malacostraca</taxon>
        <taxon>Eumalacostraca</taxon>
        <taxon>Eucarida</taxon>
        <taxon>Euphausiacea</taxon>
        <taxon>Euphausiidae</taxon>
        <taxon>Meganyctiphanes</taxon>
    </lineage>
</organism>
<dbReference type="AlphaFoldDB" id="A0AAV2R9I0"/>
<comment type="caution">
    <text evidence="3">The sequence shown here is derived from an EMBL/GenBank/DDBJ whole genome shotgun (WGS) entry which is preliminary data.</text>
</comment>
<feature type="domain" description="ITPR-interacting" evidence="2">
    <location>
        <begin position="30"/>
        <end position="170"/>
    </location>
</feature>
<keyword evidence="4" id="KW-1185">Reference proteome</keyword>
<feature type="non-terminal residue" evidence="3">
    <location>
        <position position="1"/>
    </location>
</feature>
<dbReference type="Pfam" id="PF14722">
    <property type="entry name" value="KRAP_IP3R_bind"/>
    <property type="match status" value="1"/>
</dbReference>
<reference evidence="3 4" key="1">
    <citation type="submission" date="2024-05" db="EMBL/GenBank/DDBJ databases">
        <authorList>
            <person name="Wallberg A."/>
        </authorList>
    </citation>
    <scope>NUCLEOTIDE SEQUENCE [LARGE SCALE GENOMIC DNA]</scope>
</reference>
<dbReference type="SMART" id="SM01257">
    <property type="entry name" value="KRAP_IP3R_bind"/>
    <property type="match status" value="1"/>
</dbReference>